<evidence type="ECO:0000313" key="2">
    <source>
        <dbReference type="EMBL" id="KAK8494759.1"/>
    </source>
</evidence>
<dbReference type="EMBL" id="JBBPBM010000498">
    <property type="protein sequence ID" value="KAK8494759.1"/>
    <property type="molecule type" value="Genomic_DNA"/>
</dbReference>
<dbReference type="Proteomes" id="UP001472677">
    <property type="component" value="Unassembled WGS sequence"/>
</dbReference>
<gene>
    <name evidence="2" type="ORF">V6N12_017003</name>
</gene>
<evidence type="ECO:0000256" key="1">
    <source>
        <dbReference type="SAM" id="MobiDB-lite"/>
    </source>
</evidence>
<reference evidence="2 3" key="1">
    <citation type="journal article" date="2024" name="G3 (Bethesda)">
        <title>Genome assembly of Hibiscus sabdariffa L. provides insights into metabolisms of medicinal natural products.</title>
        <authorList>
            <person name="Kim T."/>
        </authorList>
    </citation>
    <scope>NUCLEOTIDE SEQUENCE [LARGE SCALE GENOMIC DNA]</scope>
    <source>
        <strain evidence="2">TK-2024</strain>
        <tissue evidence="2">Old leaves</tissue>
    </source>
</reference>
<comment type="caution">
    <text evidence="2">The sequence shown here is derived from an EMBL/GenBank/DDBJ whole genome shotgun (WGS) entry which is preliminary data.</text>
</comment>
<name>A0ABR2AM60_9ROSI</name>
<feature type="compositionally biased region" description="Polar residues" evidence="1">
    <location>
        <begin position="27"/>
        <end position="44"/>
    </location>
</feature>
<keyword evidence="3" id="KW-1185">Reference proteome</keyword>
<organism evidence="2 3">
    <name type="scientific">Hibiscus sabdariffa</name>
    <name type="common">roselle</name>
    <dbReference type="NCBI Taxonomy" id="183260"/>
    <lineage>
        <taxon>Eukaryota</taxon>
        <taxon>Viridiplantae</taxon>
        <taxon>Streptophyta</taxon>
        <taxon>Embryophyta</taxon>
        <taxon>Tracheophyta</taxon>
        <taxon>Spermatophyta</taxon>
        <taxon>Magnoliopsida</taxon>
        <taxon>eudicotyledons</taxon>
        <taxon>Gunneridae</taxon>
        <taxon>Pentapetalae</taxon>
        <taxon>rosids</taxon>
        <taxon>malvids</taxon>
        <taxon>Malvales</taxon>
        <taxon>Malvaceae</taxon>
        <taxon>Malvoideae</taxon>
        <taxon>Hibiscus</taxon>
    </lineage>
</organism>
<protein>
    <submittedName>
        <fullName evidence="2">Uncharacterized protein</fullName>
    </submittedName>
</protein>
<proteinExistence type="predicted"/>
<sequence length="70" mass="7206">MGSKPNMQACTLLTHVPVHTRVADNDAGQNSQSSLRALPSTESIPSAGDASQVEISSPIEGAGYGSHDVE</sequence>
<feature type="region of interest" description="Disordered" evidence="1">
    <location>
        <begin position="23"/>
        <end position="70"/>
    </location>
</feature>
<accession>A0ABR2AM60</accession>
<evidence type="ECO:0000313" key="3">
    <source>
        <dbReference type="Proteomes" id="UP001472677"/>
    </source>
</evidence>